<gene>
    <name evidence="4" type="primary">aroD</name>
    <name evidence="5" type="ORF">CLV27_1482</name>
</gene>
<dbReference type="EMBL" id="SMFV01000005">
    <property type="protein sequence ID" value="TCK03404.1"/>
    <property type="molecule type" value="Genomic_DNA"/>
</dbReference>
<feature type="binding site" evidence="4">
    <location>
        <begin position="39"/>
        <end position="41"/>
    </location>
    <ligand>
        <name>3-dehydroquinate</name>
        <dbReference type="ChEBI" id="CHEBI:32364"/>
    </ligand>
</feature>
<dbReference type="Pfam" id="PF01487">
    <property type="entry name" value="DHquinase_I"/>
    <property type="match status" value="1"/>
</dbReference>
<proteinExistence type="inferred from homology"/>
<name>A0A4R1G6R8_9BACT</name>
<dbReference type="GO" id="GO:0003855">
    <property type="term" value="F:3-dehydroquinate dehydratase activity"/>
    <property type="evidence" value="ECO:0007669"/>
    <property type="project" value="UniProtKB-UniRule"/>
</dbReference>
<feature type="binding site" evidence="4">
    <location>
        <position position="72"/>
    </location>
    <ligand>
        <name>3-dehydroquinate</name>
        <dbReference type="ChEBI" id="CHEBI:32364"/>
    </ligand>
</feature>
<feature type="active site" description="Schiff-base intermediate with substrate" evidence="4">
    <location>
        <position position="158"/>
    </location>
</feature>
<dbReference type="PANTHER" id="PTHR43699:SF1">
    <property type="entry name" value="3-DEHYDROQUINATE DEHYDRATASE"/>
    <property type="match status" value="1"/>
</dbReference>
<feature type="binding site" evidence="4">
    <location>
        <position position="219"/>
    </location>
    <ligand>
        <name>3-dehydroquinate</name>
        <dbReference type="ChEBI" id="CHEBI:32364"/>
    </ligand>
</feature>
<comment type="caution">
    <text evidence="4">Lacks conserved residue(s) required for the propagation of feature annotation.</text>
</comment>
<dbReference type="Gene3D" id="3.20.20.70">
    <property type="entry name" value="Aldolase class I"/>
    <property type="match status" value="1"/>
</dbReference>
<dbReference type="PROSITE" id="PS01028">
    <property type="entry name" value="DEHYDROQUINASE_I"/>
    <property type="match status" value="1"/>
</dbReference>
<keyword evidence="3 4" id="KW-0704">Schiff base</keyword>
<dbReference type="InterPro" id="IPR050146">
    <property type="entry name" value="Type-I_3-dehydroquinase"/>
</dbReference>
<dbReference type="Proteomes" id="UP000295777">
    <property type="component" value="Unassembled WGS sequence"/>
</dbReference>
<dbReference type="InterPro" id="IPR001381">
    <property type="entry name" value="DHquinase_I"/>
</dbReference>
<evidence type="ECO:0000256" key="4">
    <source>
        <dbReference type="HAMAP-Rule" id="MF_00214"/>
    </source>
</evidence>
<comment type="function">
    <text evidence="4">Involved in the third step of the chorismate pathway, which leads to the biosynthesis of aromatic amino acids. Catalyzes the cis-dehydration of 3-dehydroquinate (DHQ) and introduces the first double bond of the aromatic ring to yield 3-dehydroshikimate.</text>
</comment>
<evidence type="ECO:0000313" key="5">
    <source>
        <dbReference type="EMBL" id="TCK03404.1"/>
    </source>
</evidence>
<feature type="binding site" evidence="4">
    <location>
        <position position="196"/>
    </location>
    <ligand>
        <name>3-dehydroquinate</name>
        <dbReference type="ChEBI" id="CHEBI:32364"/>
    </ligand>
</feature>
<dbReference type="SUPFAM" id="SSF51569">
    <property type="entry name" value="Aldolase"/>
    <property type="match status" value="1"/>
</dbReference>
<evidence type="ECO:0000256" key="1">
    <source>
        <dbReference type="ARBA" id="ARBA00001864"/>
    </source>
</evidence>
<keyword evidence="2 4" id="KW-0456">Lyase</keyword>
<keyword evidence="6" id="KW-1185">Reference proteome</keyword>
<dbReference type="AlphaFoldDB" id="A0A4R1G6R8"/>
<dbReference type="GO" id="GO:0046279">
    <property type="term" value="P:3,4-dihydroxybenzoate biosynthetic process"/>
    <property type="evidence" value="ECO:0007669"/>
    <property type="project" value="TreeGrafter"/>
</dbReference>
<dbReference type="InterPro" id="IPR013785">
    <property type="entry name" value="Aldolase_TIM"/>
</dbReference>
<dbReference type="InterPro" id="IPR018508">
    <property type="entry name" value="3-dehydroquinate_DH_AS"/>
</dbReference>
<dbReference type="GO" id="GO:0008652">
    <property type="term" value="P:amino acid biosynthetic process"/>
    <property type="evidence" value="ECO:0007669"/>
    <property type="project" value="UniProtKB-KW"/>
</dbReference>
<evidence type="ECO:0000313" key="6">
    <source>
        <dbReference type="Proteomes" id="UP000295777"/>
    </source>
</evidence>
<comment type="similarity">
    <text evidence="4">Belongs to the type-I 3-dehydroquinase family.</text>
</comment>
<keyword evidence="4" id="KW-0028">Amino-acid biosynthesis</keyword>
<dbReference type="UniPathway" id="UPA00053">
    <property type="reaction ID" value="UER00086"/>
</dbReference>
<comment type="pathway">
    <text evidence="4">Metabolic intermediate biosynthesis; chorismate biosynthesis; chorismate from D-erythrose 4-phosphate and phosphoenolpyruvate: step 3/7.</text>
</comment>
<organism evidence="5 6">
    <name type="scientific">Phorcysia thermohydrogeniphila</name>
    <dbReference type="NCBI Taxonomy" id="936138"/>
    <lineage>
        <taxon>Bacteria</taxon>
        <taxon>Pseudomonadati</taxon>
        <taxon>Aquificota</taxon>
        <taxon>Aquificia</taxon>
        <taxon>Desulfurobacteriales</taxon>
        <taxon>Desulfurobacteriaceae</taxon>
        <taxon>Phorcysia</taxon>
    </lineage>
</organism>
<accession>A0A4R1G6R8</accession>
<dbReference type="OrthoDB" id="9813659at2"/>
<dbReference type="RefSeq" id="WP_132527340.1">
    <property type="nucleotide sequence ID" value="NZ_SMFV01000005.1"/>
</dbReference>
<dbReference type="GO" id="GO:0009073">
    <property type="term" value="P:aromatic amino acid family biosynthetic process"/>
    <property type="evidence" value="ECO:0007669"/>
    <property type="project" value="UniProtKB-KW"/>
</dbReference>
<keyword evidence="4" id="KW-0057">Aromatic amino acid biosynthesis</keyword>
<dbReference type="PANTHER" id="PTHR43699">
    <property type="entry name" value="3-DEHYDROQUINATE DEHYDRATASE"/>
    <property type="match status" value="1"/>
</dbReference>
<dbReference type="CDD" id="cd00502">
    <property type="entry name" value="DHQase_I"/>
    <property type="match status" value="1"/>
</dbReference>
<comment type="subunit">
    <text evidence="4">Homodimer.</text>
</comment>
<evidence type="ECO:0000256" key="2">
    <source>
        <dbReference type="ARBA" id="ARBA00023239"/>
    </source>
</evidence>
<feature type="active site" description="Proton donor/acceptor" evidence="4">
    <location>
        <position position="131"/>
    </location>
</feature>
<dbReference type="HAMAP" id="MF_00214">
    <property type="entry name" value="AroD"/>
    <property type="match status" value="1"/>
</dbReference>
<comment type="catalytic activity">
    <reaction evidence="1 4">
        <text>3-dehydroquinate = 3-dehydroshikimate + H2O</text>
        <dbReference type="Rhea" id="RHEA:21096"/>
        <dbReference type="ChEBI" id="CHEBI:15377"/>
        <dbReference type="ChEBI" id="CHEBI:16630"/>
        <dbReference type="ChEBI" id="CHEBI:32364"/>
        <dbReference type="EC" id="4.2.1.10"/>
    </reaction>
</comment>
<sequence length="252" mass="28242">MQIGTVELGKTPRVIVALSGENLKGNLEKARELKVDLIEARLDLLSDVSKESFRSFLDAVADFGFYSVSTIRPVWEGGKFKGSEEERLELFKLAVSHPATGAVDVELRAKILPYVKEMVEKERKVLIVSYHDFEKTPSKSEIEDILGRAKDAGADIVKVAFAGREPSDATRVCCVLENFDHPKVFMVMGEVGKFTRVVGFSFGSLLTYTFFGEPVAPGQIEAEKLIRLLCEFYPEYSKEKERFLHPAIEEVL</sequence>
<dbReference type="NCBIfam" id="TIGR01093">
    <property type="entry name" value="aroD"/>
    <property type="match status" value="1"/>
</dbReference>
<dbReference type="EC" id="4.2.1.10" evidence="4"/>
<protein>
    <recommendedName>
        <fullName evidence="4">3-dehydroquinate dehydratase</fullName>
        <shortName evidence="4">3-dehydroquinase</shortName>
        <ecNumber evidence="4">4.2.1.10</ecNumber>
    </recommendedName>
    <alternativeName>
        <fullName evidence="4">Type I DHQase</fullName>
    </alternativeName>
    <alternativeName>
        <fullName evidence="4">Type I dehydroquinase</fullName>
        <shortName evidence="4">DHQ1</shortName>
    </alternativeName>
</protein>
<comment type="caution">
    <text evidence="5">The sequence shown here is derived from an EMBL/GenBank/DDBJ whole genome shotgun (WGS) entry which is preliminary data.</text>
</comment>
<evidence type="ECO:0000256" key="3">
    <source>
        <dbReference type="ARBA" id="ARBA00023270"/>
    </source>
</evidence>
<dbReference type="GO" id="GO:0009423">
    <property type="term" value="P:chorismate biosynthetic process"/>
    <property type="evidence" value="ECO:0007669"/>
    <property type="project" value="UniProtKB-UniRule"/>
</dbReference>
<reference evidence="5 6" key="1">
    <citation type="submission" date="2019-03" db="EMBL/GenBank/DDBJ databases">
        <title>Genomic Encyclopedia of Archaeal and Bacterial Type Strains, Phase II (KMG-II): from individual species to whole genera.</title>
        <authorList>
            <person name="Goeker M."/>
        </authorList>
    </citation>
    <scope>NUCLEOTIDE SEQUENCE [LARGE SCALE GENOMIC DNA]</scope>
    <source>
        <strain evidence="5 6">DSM 24425</strain>
    </source>
</reference>